<dbReference type="InterPro" id="IPR050641">
    <property type="entry name" value="RIFMO-like"/>
</dbReference>
<gene>
    <name evidence="8" type="ORF">NEOLEDRAFT_1143696</name>
</gene>
<evidence type="ECO:0000256" key="4">
    <source>
        <dbReference type="ARBA" id="ARBA00022827"/>
    </source>
</evidence>
<dbReference type="SUPFAM" id="SSF52833">
    <property type="entry name" value="Thioredoxin-like"/>
    <property type="match status" value="1"/>
</dbReference>
<feature type="domain" description="FAD-binding" evidence="6">
    <location>
        <begin position="6"/>
        <end position="356"/>
    </location>
</feature>
<dbReference type="Gene3D" id="3.50.50.60">
    <property type="entry name" value="FAD/NAD(P)-binding domain"/>
    <property type="match status" value="1"/>
</dbReference>
<dbReference type="Gene3D" id="3.30.70.2450">
    <property type="match status" value="1"/>
</dbReference>
<proteinExistence type="inferred from homology"/>
<sequence length="562" mass="62299">MSQPHPVLIAGGGPVGLVVALCLRQNGVPVRVIDKVLTYHIGARASGVMPRTLEIYQFLGVLSDVMKASRPCPTICDYELPGGTNVVSKFLMFAYTPPRPDRPYLNVRSLAQNLVQGILRSHLAKYDCQVELGTELRDFEDHGDHVVATLIRKNQDGTESTKSCKASYLVGSDGSRSTVRKLLRVNFDGETYEGLNMVFADVRVRGIEDIYWNKWGEMKNRMFTIRQMENDDHHWVLAGGRNLDTTNLRGEPESMTQWIAELTGRSDIKVDEVLSFTKYKPQMRMVREFSKGRVYLAGDSAHVHSPTGGQGLNNGVADAFALAWRLSLAYRSLASPELMSSYTEERGPIIKAMLEQTTALLEAASVSWGNFAQMGMGRNDRLPLYQLDINYRWSPVVLADKSCDRSSNGFPNRVSDQMDPIHAGDRAPDAPGLVDLSATSDNLMKTLFQYFKPTHHTALIFTSAVTTIDSLLSALDEVPKNVVRSAVVLPGITVVRTDNIDKFVRRSSVDFALKDCENHAYSTYSVDPSKSVVVIVRPDGMVGAIVGDGDGVRKYFRKILVV</sequence>
<evidence type="ECO:0000256" key="5">
    <source>
        <dbReference type="ARBA" id="ARBA00023002"/>
    </source>
</evidence>
<evidence type="ECO:0000313" key="8">
    <source>
        <dbReference type="EMBL" id="KZT18220.1"/>
    </source>
</evidence>
<dbReference type="Pfam" id="PF07976">
    <property type="entry name" value="Phe_hydrox_dim"/>
    <property type="match status" value="1"/>
</dbReference>
<feature type="domain" description="Phenol hydroxylase-like C-terminal dimerisation" evidence="7">
    <location>
        <begin position="516"/>
        <end position="560"/>
    </location>
</feature>
<name>A0A165ME32_9AGAM</name>
<evidence type="ECO:0000259" key="6">
    <source>
        <dbReference type="Pfam" id="PF01494"/>
    </source>
</evidence>
<keyword evidence="3" id="KW-0285">Flavoprotein</keyword>
<reference evidence="8 9" key="1">
    <citation type="journal article" date="2016" name="Mol. Biol. Evol.">
        <title>Comparative Genomics of Early-Diverging Mushroom-Forming Fungi Provides Insights into the Origins of Lignocellulose Decay Capabilities.</title>
        <authorList>
            <person name="Nagy L.G."/>
            <person name="Riley R."/>
            <person name="Tritt A."/>
            <person name="Adam C."/>
            <person name="Daum C."/>
            <person name="Floudas D."/>
            <person name="Sun H."/>
            <person name="Yadav J.S."/>
            <person name="Pangilinan J."/>
            <person name="Larsson K.H."/>
            <person name="Matsuura K."/>
            <person name="Barry K."/>
            <person name="Labutti K."/>
            <person name="Kuo R."/>
            <person name="Ohm R.A."/>
            <person name="Bhattacharya S.S."/>
            <person name="Shirouzu T."/>
            <person name="Yoshinaga Y."/>
            <person name="Martin F.M."/>
            <person name="Grigoriev I.V."/>
            <person name="Hibbett D.S."/>
        </authorList>
    </citation>
    <scope>NUCLEOTIDE SEQUENCE [LARGE SCALE GENOMIC DNA]</scope>
    <source>
        <strain evidence="8 9">HHB14362 ss-1</strain>
    </source>
</reference>
<dbReference type="PANTHER" id="PTHR43004">
    <property type="entry name" value="TRK SYSTEM POTASSIUM UPTAKE PROTEIN"/>
    <property type="match status" value="1"/>
</dbReference>
<dbReference type="InterPro" id="IPR038220">
    <property type="entry name" value="PHOX_C_sf"/>
</dbReference>
<dbReference type="Proteomes" id="UP000076761">
    <property type="component" value="Unassembled WGS sequence"/>
</dbReference>
<dbReference type="Gene3D" id="3.40.30.20">
    <property type="match status" value="1"/>
</dbReference>
<dbReference type="GO" id="GO:0016709">
    <property type="term" value="F:oxidoreductase activity, acting on paired donors, with incorporation or reduction of molecular oxygen, NAD(P)H as one donor, and incorporation of one atom of oxygen"/>
    <property type="evidence" value="ECO:0007669"/>
    <property type="project" value="UniProtKB-ARBA"/>
</dbReference>
<evidence type="ECO:0000259" key="7">
    <source>
        <dbReference type="Pfam" id="PF07976"/>
    </source>
</evidence>
<dbReference type="InterPro" id="IPR002938">
    <property type="entry name" value="FAD-bd"/>
</dbReference>
<dbReference type="InterPro" id="IPR036249">
    <property type="entry name" value="Thioredoxin-like_sf"/>
</dbReference>
<dbReference type="EMBL" id="KV425697">
    <property type="protein sequence ID" value="KZT18220.1"/>
    <property type="molecule type" value="Genomic_DNA"/>
</dbReference>
<organism evidence="8 9">
    <name type="scientific">Neolentinus lepideus HHB14362 ss-1</name>
    <dbReference type="NCBI Taxonomy" id="1314782"/>
    <lineage>
        <taxon>Eukaryota</taxon>
        <taxon>Fungi</taxon>
        <taxon>Dikarya</taxon>
        <taxon>Basidiomycota</taxon>
        <taxon>Agaricomycotina</taxon>
        <taxon>Agaricomycetes</taxon>
        <taxon>Gloeophyllales</taxon>
        <taxon>Gloeophyllaceae</taxon>
        <taxon>Neolentinus</taxon>
    </lineage>
</organism>
<keyword evidence="5" id="KW-0560">Oxidoreductase</keyword>
<dbReference type="InParanoid" id="A0A165ME32"/>
<dbReference type="GO" id="GO:0071949">
    <property type="term" value="F:FAD binding"/>
    <property type="evidence" value="ECO:0007669"/>
    <property type="project" value="InterPro"/>
</dbReference>
<keyword evidence="9" id="KW-1185">Reference proteome</keyword>
<accession>A0A165ME32</accession>
<keyword evidence="4" id="KW-0274">FAD</keyword>
<dbReference type="SUPFAM" id="SSF51905">
    <property type="entry name" value="FAD/NAD(P)-binding domain"/>
    <property type="match status" value="1"/>
</dbReference>
<dbReference type="STRING" id="1314782.A0A165ME32"/>
<dbReference type="InterPro" id="IPR012941">
    <property type="entry name" value="Phe_hydrox_C_dim_dom"/>
</dbReference>
<protein>
    <submittedName>
        <fullName evidence="8">Uncharacterized protein</fullName>
    </submittedName>
</protein>
<evidence type="ECO:0000256" key="3">
    <source>
        <dbReference type="ARBA" id="ARBA00022630"/>
    </source>
</evidence>
<evidence type="ECO:0000256" key="1">
    <source>
        <dbReference type="ARBA" id="ARBA00001974"/>
    </source>
</evidence>
<dbReference type="InterPro" id="IPR036188">
    <property type="entry name" value="FAD/NAD-bd_sf"/>
</dbReference>
<comment type="similarity">
    <text evidence="2">Belongs to the PheA/TfdB FAD monooxygenase family.</text>
</comment>
<evidence type="ECO:0000256" key="2">
    <source>
        <dbReference type="ARBA" id="ARBA00007801"/>
    </source>
</evidence>
<dbReference type="OrthoDB" id="2690153at2759"/>
<comment type="cofactor">
    <cofactor evidence="1">
        <name>FAD</name>
        <dbReference type="ChEBI" id="CHEBI:57692"/>
    </cofactor>
</comment>
<evidence type="ECO:0000313" key="9">
    <source>
        <dbReference type="Proteomes" id="UP000076761"/>
    </source>
</evidence>
<dbReference type="Pfam" id="PF01494">
    <property type="entry name" value="FAD_binding_3"/>
    <property type="match status" value="1"/>
</dbReference>
<dbReference type="PRINTS" id="PR00420">
    <property type="entry name" value="RNGMNOXGNASE"/>
</dbReference>
<dbReference type="AlphaFoldDB" id="A0A165ME32"/>
<dbReference type="PANTHER" id="PTHR43004:SF19">
    <property type="entry name" value="BINDING MONOOXYGENASE, PUTATIVE (JCVI)-RELATED"/>
    <property type="match status" value="1"/>
</dbReference>